<evidence type="ECO:0000256" key="4">
    <source>
        <dbReference type="ARBA" id="ARBA00022729"/>
    </source>
</evidence>
<dbReference type="Pfam" id="PF13145">
    <property type="entry name" value="Rotamase_2"/>
    <property type="match status" value="1"/>
</dbReference>
<accession>A0A4U6R5V9</accession>
<dbReference type="PROSITE" id="PS50198">
    <property type="entry name" value="PPIC_PPIASE_2"/>
    <property type="match status" value="1"/>
</dbReference>
<dbReference type="AlphaFoldDB" id="A0A4U6R5V9"/>
<dbReference type="OrthoDB" id="196786at2"/>
<proteinExistence type="inferred from homology"/>
<evidence type="ECO:0000256" key="7">
    <source>
        <dbReference type="PROSITE-ProRule" id="PRU00278"/>
    </source>
</evidence>
<feature type="transmembrane region" description="Helical" evidence="8">
    <location>
        <begin position="12"/>
        <end position="30"/>
    </location>
</feature>
<evidence type="ECO:0000259" key="9">
    <source>
        <dbReference type="PROSITE" id="PS50198"/>
    </source>
</evidence>
<comment type="catalytic activity">
    <reaction evidence="1">
        <text>[protein]-peptidylproline (omega=180) = [protein]-peptidylproline (omega=0)</text>
        <dbReference type="Rhea" id="RHEA:16237"/>
        <dbReference type="Rhea" id="RHEA-COMP:10747"/>
        <dbReference type="Rhea" id="RHEA-COMP:10748"/>
        <dbReference type="ChEBI" id="CHEBI:83833"/>
        <dbReference type="ChEBI" id="CHEBI:83834"/>
        <dbReference type="EC" id="5.2.1.8"/>
    </reaction>
</comment>
<evidence type="ECO:0000313" key="11">
    <source>
        <dbReference type="Proteomes" id="UP000308488"/>
    </source>
</evidence>
<dbReference type="GO" id="GO:0003755">
    <property type="term" value="F:peptidyl-prolyl cis-trans isomerase activity"/>
    <property type="evidence" value="ECO:0007669"/>
    <property type="project" value="UniProtKB-KW"/>
</dbReference>
<evidence type="ECO:0000256" key="6">
    <source>
        <dbReference type="ARBA" id="ARBA00023235"/>
    </source>
</evidence>
<gene>
    <name evidence="10" type="ORF">FDP08_13170</name>
</gene>
<keyword evidence="8" id="KW-0812">Transmembrane</keyword>
<protein>
    <recommendedName>
        <fullName evidence="3">peptidylprolyl isomerase</fullName>
        <ecNumber evidence="3">5.2.1.8</ecNumber>
    </recommendedName>
</protein>
<dbReference type="InterPro" id="IPR050245">
    <property type="entry name" value="PrsA_foldase"/>
</dbReference>
<dbReference type="PANTHER" id="PTHR47245">
    <property type="entry name" value="PEPTIDYLPROLYL ISOMERASE"/>
    <property type="match status" value="1"/>
</dbReference>
<keyword evidence="8" id="KW-0472">Membrane</keyword>
<keyword evidence="6 7" id="KW-0413">Isomerase</keyword>
<keyword evidence="11" id="KW-1185">Reference proteome</keyword>
<dbReference type="Proteomes" id="UP000308488">
    <property type="component" value="Unassembled WGS sequence"/>
</dbReference>
<sequence>MTGTMKSLLKEPLLHFLTIGAAFFALYLYLNPGEMSADDRIVVSPERIEQLAGNFRQTWQRPPTRDELDALVNDFVVEEILYRQALAMGIDKNDTVIRRRLRQKMEFYTDDVADRVSPDRERLAQYLADNTERYRQPARVSLEQVYLRNDMPREQLDQRIDEVTAQLAADEAVESDSAMIPRHFESVSGRELDRTFGGGFTRSLADLPVGDWQGPVTSGLGVHFVRIRDFQPARTPALEDVMAEVERDWRNEHTQTLRRQVHERLREDYDVVVRWPEDREPSS</sequence>
<comment type="caution">
    <text evidence="10">The sequence shown here is derived from an EMBL/GenBank/DDBJ whole genome shotgun (WGS) entry which is preliminary data.</text>
</comment>
<evidence type="ECO:0000256" key="3">
    <source>
        <dbReference type="ARBA" id="ARBA00013194"/>
    </source>
</evidence>
<keyword evidence="5 7" id="KW-0697">Rotamase</keyword>
<evidence type="ECO:0000256" key="2">
    <source>
        <dbReference type="ARBA" id="ARBA00007656"/>
    </source>
</evidence>
<comment type="similarity">
    <text evidence="2">Belongs to the PpiC/parvulin rotamase family.</text>
</comment>
<feature type="domain" description="PpiC" evidence="9">
    <location>
        <begin position="118"/>
        <end position="229"/>
    </location>
</feature>
<evidence type="ECO:0000256" key="1">
    <source>
        <dbReference type="ARBA" id="ARBA00000971"/>
    </source>
</evidence>
<evidence type="ECO:0000256" key="5">
    <source>
        <dbReference type="ARBA" id="ARBA00023110"/>
    </source>
</evidence>
<evidence type="ECO:0000256" key="8">
    <source>
        <dbReference type="SAM" id="Phobius"/>
    </source>
</evidence>
<reference evidence="10 11" key="1">
    <citation type="submission" date="2019-05" db="EMBL/GenBank/DDBJ databases">
        <title>Marinobacter panjinensis sp. nov., a moderately halophilic bacterium isolated from sea tidal flat environment.</title>
        <authorList>
            <person name="Yang W."/>
            <person name="An M."/>
            <person name="He W."/>
            <person name="Luo X."/>
            <person name="Zhu L."/>
            <person name="Chen G."/>
            <person name="Zhang Y."/>
            <person name="Wang Y."/>
        </authorList>
    </citation>
    <scope>NUCLEOTIDE SEQUENCE [LARGE SCALE GENOMIC DNA]</scope>
    <source>
        <strain evidence="10 11">PJ-16</strain>
    </source>
</reference>
<name>A0A4U6R5V9_9GAMM</name>
<dbReference type="InterPro" id="IPR000297">
    <property type="entry name" value="PPIase_PpiC"/>
</dbReference>
<organism evidence="10 11">
    <name type="scientific">Marinobacter panjinensis</name>
    <dbReference type="NCBI Taxonomy" id="2576384"/>
    <lineage>
        <taxon>Bacteria</taxon>
        <taxon>Pseudomonadati</taxon>
        <taxon>Pseudomonadota</taxon>
        <taxon>Gammaproteobacteria</taxon>
        <taxon>Pseudomonadales</taxon>
        <taxon>Marinobacteraceae</taxon>
        <taxon>Marinobacter</taxon>
    </lineage>
</organism>
<evidence type="ECO:0000313" key="10">
    <source>
        <dbReference type="EMBL" id="TKV68973.1"/>
    </source>
</evidence>
<dbReference type="EC" id="5.2.1.8" evidence="3"/>
<keyword evidence="4" id="KW-0732">Signal</keyword>
<dbReference type="EMBL" id="SZYH01000001">
    <property type="protein sequence ID" value="TKV68973.1"/>
    <property type="molecule type" value="Genomic_DNA"/>
</dbReference>
<keyword evidence="8" id="KW-1133">Transmembrane helix</keyword>
<dbReference type="PANTHER" id="PTHR47245:SF1">
    <property type="entry name" value="FOLDASE PROTEIN PRSA"/>
    <property type="match status" value="1"/>
</dbReference>